<sequence length="45" mass="5271">AGAGRRGDRRAVLRAPRGRVSARDHLERHRTRKSYRNACVRIFRL</sequence>
<dbReference type="AlphaFoldDB" id="A0A6J4PUR8"/>
<protein>
    <submittedName>
        <fullName evidence="1">Uncharacterized protein</fullName>
    </submittedName>
</protein>
<feature type="non-terminal residue" evidence="1">
    <location>
        <position position="45"/>
    </location>
</feature>
<reference evidence="1" key="1">
    <citation type="submission" date="2020-02" db="EMBL/GenBank/DDBJ databases">
        <authorList>
            <person name="Meier V. D."/>
        </authorList>
    </citation>
    <scope>NUCLEOTIDE SEQUENCE</scope>
    <source>
        <strain evidence="1">AVDCRST_MAG01</strain>
    </source>
</reference>
<dbReference type="EMBL" id="CADCUW010000338">
    <property type="protein sequence ID" value="CAA9424043.1"/>
    <property type="molecule type" value="Genomic_DNA"/>
</dbReference>
<accession>A0A6J4PUR8</accession>
<name>A0A6J4PUR8_9ACTN</name>
<evidence type="ECO:0000313" key="1">
    <source>
        <dbReference type="EMBL" id="CAA9424043.1"/>
    </source>
</evidence>
<feature type="non-terminal residue" evidence="1">
    <location>
        <position position="1"/>
    </location>
</feature>
<organism evidence="1">
    <name type="scientific">uncultured Rubrobacteraceae bacterium</name>
    <dbReference type="NCBI Taxonomy" id="349277"/>
    <lineage>
        <taxon>Bacteria</taxon>
        <taxon>Bacillati</taxon>
        <taxon>Actinomycetota</taxon>
        <taxon>Rubrobacteria</taxon>
        <taxon>Rubrobacterales</taxon>
        <taxon>Rubrobacteraceae</taxon>
        <taxon>environmental samples</taxon>
    </lineage>
</organism>
<gene>
    <name evidence="1" type="ORF">AVDCRST_MAG01-01-2467</name>
</gene>
<proteinExistence type="predicted"/>